<dbReference type="RefSeq" id="WP_136452345.1">
    <property type="nucleotide sequence ID" value="NZ_SSTI01000019.1"/>
</dbReference>
<organism evidence="2 3">
    <name type="scientific">Sphingomonas olei</name>
    <dbReference type="NCBI Taxonomy" id="1886787"/>
    <lineage>
        <taxon>Bacteria</taxon>
        <taxon>Pseudomonadati</taxon>
        <taxon>Pseudomonadota</taxon>
        <taxon>Alphaproteobacteria</taxon>
        <taxon>Sphingomonadales</taxon>
        <taxon>Sphingomonadaceae</taxon>
        <taxon>Sphingomonas</taxon>
    </lineage>
</organism>
<comment type="caution">
    <text evidence="2">The sequence shown here is derived from an EMBL/GenBank/DDBJ whole genome shotgun (WGS) entry which is preliminary data.</text>
</comment>
<gene>
    <name evidence="2" type="ORF">E5988_16035</name>
</gene>
<feature type="region of interest" description="Disordered" evidence="1">
    <location>
        <begin position="1"/>
        <end position="41"/>
    </location>
</feature>
<reference evidence="2 3" key="1">
    <citation type="submission" date="2019-04" db="EMBL/GenBank/DDBJ databases">
        <title>Microbes associate with the intestines of laboratory mice.</title>
        <authorList>
            <person name="Navarre W."/>
            <person name="Wong E."/>
            <person name="Huang K.C."/>
            <person name="Tropini C."/>
            <person name="Ng K."/>
            <person name="Yu B."/>
        </authorList>
    </citation>
    <scope>NUCLEOTIDE SEQUENCE [LARGE SCALE GENOMIC DNA]</scope>
    <source>
        <strain evidence="2 3">NM83_B4-11</strain>
    </source>
</reference>
<dbReference type="EMBL" id="SSTI01000019">
    <property type="protein sequence ID" value="THG37245.1"/>
    <property type="molecule type" value="Genomic_DNA"/>
</dbReference>
<evidence type="ECO:0008006" key="4">
    <source>
        <dbReference type="Google" id="ProtNLM"/>
    </source>
</evidence>
<name>A0ABY2QG56_9SPHN</name>
<accession>A0ABY2QG56</accession>
<evidence type="ECO:0000256" key="1">
    <source>
        <dbReference type="SAM" id="MobiDB-lite"/>
    </source>
</evidence>
<evidence type="ECO:0000313" key="3">
    <source>
        <dbReference type="Proteomes" id="UP000308038"/>
    </source>
</evidence>
<proteinExistence type="predicted"/>
<feature type="compositionally biased region" description="Polar residues" evidence="1">
    <location>
        <begin position="1"/>
        <end position="21"/>
    </location>
</feature>
<keyword evidence="3" id="KW-1185">Reference proteome</keyword>
<protein>
    <recommendedName>
        <fullName evidence="4">DUF2285 domain-containing protein</fullName>
    </recommendedName>
</protein>
<evidence type="ECO:0000313" key="2">
    <source>
        <dbReference type="EMBL" id="THG37245.1"/>
    </source>
</evidence>
<sequence>MTDQVDTTDSPKGSPTAGQTNRHARRAAAAHGGAKVPRDRKARAQRLARYLEGEIAATADQRVVLLKALNSSGIEEPHRDHHAYHLGADAHYCGLASGDALAMMGLLSTGPANVGRLLVEAAKAIPNIYVGRLWPRLIDANRDEYEARGRHVAWQRRWAAYKVDHDSWVASLADATDDWRARAMTSGQRHLVRDTAVLLDIDIPQGMTRGAAHDWLTRHGANIVYRKQAVR</sequence>
<dbReference type="Proteomes" id="UP000308038">
    <property type="component" value="Unassembled WGS sequence"/>
</dbReference>